<comment type="caution">
    <text evidence="3">The sequence shown here is derived from an EMBL/GenBank/DDBJ whole genome shotgun (WGS) entry which is preliminary data.</text>
</comment>
<feature type="signal peptide" evidence="1">
    <location>
        <begin position="1"/>
        <end position="21"/>
    </location>
</feature>
<proteinExistence type="predicted"/>
<organism evidence="3 4">
    <name type="scientific">Eiseniibacteriota bacterium</name>
    <dbReference type="NCBI Taxonomy" id="2212470"/>
    <lineage>
        <taxon>Bacteria</taxon>
        <taxon>Candidatus Eiseniibacteriota</taxon>
    </lineage>
</organism>
<feature type="chain" id="PRO_5037430584" evidence="1">
    <location>
        <begin position="22"/>
        <end position="264"/>
    </location>
</feature>
<evidence type="ECO:0000256" key="1">
    <source>
        <dbReference type="SAM" id="SignalP"/>
    </source>
</evidence>
<accession>A0A956NGJ7</accession>
<dbReference type="Pfam" id="PF07589">
    <property type="entry name" value="PEP-CTERM"/>
    <property type="match status" value="1"/>
</dbReference>
<evidence type="ECO:0000259" key="2">
    <source>
        <dbReference type="Pfam" id="PF07589"/>
    </source>
</evidence>
<dbReference type="InterPro" id="IPR013424">
    <property type="entry name" value="Ice-binding_C"/>
</dbReference>
<sequence>MLAKCLIAVSGAVLLSSVVLSGAVAGPIYTFNWTNGDSFHNDGGGTINWITSSFDTNNSQFSWTVNLGNVPGSPGVYADGFTLATSDGENPVGKSGELALLYFDATGGSPVLTGYGYNGRNDLTSYYDGTSDSGITDAPDKIHSSLQSSEWVIDTLYDVMGDGTVTMGFTIDATDFVGHSPLYPEAPSWYGIGYGVEAGVWFHSFAGLQTSYSDGYLTSWDYEDHGYLDTKSWPTDVTNPVPEPASLILLGMGLGLAALKRRKG</sequence>
<protein>
    <submittedName>
        <fullName evidence="3">PEP-CTERM sorting domain-containing protein</fullName>
    </submittedName>
</protein>
<gene>
    <name evidence="3" type="ORF">KDA27_12110</name>
</gene>
<keyword evidence="1" id="KW-0732">Signal</keyword>
<dbReference type="Proteomes" id="UP000739538">
    <property type="component" value="Unassembled WGS sequence"/>
</dbReference>
<evidence type="ECO:0000313" key="3">
    <source>
        <dbReference type="EMBL" id="MCA9756539.1"/>
    </source>
</evidence>
<evidence type="ECO:0000313" key="4">
    <source>
        <dbReference type="Proteomes" id="UP000739538"/>
    </source>
</evidence>
<name>A0A956NGJ7_UNCEI</name>
<dbReference type="AlphaFoldDB" id="A0A956NGJ7"/>
<dbReference type="NCBIfam" id="TIGR02595">
    <property type="entry name" value="PEP_CTERM"/>
    <property type="match status" value="1"/>
</dbReference>
<reference evidence="3" key="1">
    <citation type="submission" date="2020-04" db="EMBL/GenBank/DDBJ databases">
        <authorList>
            <person name="Zhang T."/>
        </authorList>
    </citation>
    <scope>NUCLEOTIDE SEQUENCE</scope>
    <source>
        <strain evidence="3">HKST-UBA02</strain>
    </source>
</reference>
<dbReference type="EMBL" id="JAGQHS010000057">
    <property type="protein sequence ID" value="MCA9756539.1"/>
    <property type="molecule type" value="Genomic_DNA"/>
</dbReference>
<feature type="domain" description="Ice-binding protein C-terminal" evidence="2">
    <location>
        <begin position="240"/>
        <end position="262"/>
    </location>
</feature>
<reference evidence="3" key="2">
    <citation type="journal article" date="2021" name="Microbiome">
        <title>Successional dynamics and alternative stable states in a saline activated sludge microbial community over 9 years.</title>
        <authorList>
            <person name="Wang Y."/>
            <person name="Ye J."/>
            <person name="Ju F."/>
            <person name="Liu L."/>
            <person name="Boyd J.A."/>
            <person name="Deng Y."/>
            <person name="Parks D.H."/>
            <person name="Jiang X."/>
            <person name="Yin X."/>
            <person name="Woodcroft B.J."/>
            <person name="Tyson G.W."/>
            <person name="Hugenholtz P."/>
            <person name="Polz M.F."/>
            <person name="Zhang T."/>
        </authorList>
    </citation>
    <scope>NUCLEOTIDE SEQUENCE</scope>
    <source>
        <strain evidence="3">HKST-UBA02</strain>
    </source>
</reference>